<dbReference type="Proteomes" id="UP001500187">
    <property type="component" value="Unassembled WGS sequence"/>
</dbReference>
<protein>
    <recommendedName>
        <fullName evidence="3">Rhodanese domain-containing protein</fullName>
    </recommendedName>
</protein>
<dbReference type="EMBL" id="BAABKP010000001">
    <property type="protein sequence ID" value="GAA4791596.1"/>
    <property type="molecule type" value="Genomic_DNA"/>
</dbReference>
<evidence type="ECO:0000313" key="1">
    <source>
        <dbReference type="EMBL" id="GAA4791596.1"/>
    </source>
</evidence>
<comment type="caution">
    <text evidence="1">The sequence shown here is derived from an EMBL/GenBank/DDBJ whole genome shotgun (WGS) entry which is preliminary data.</text>
</comment>
<proteinExistence type="predicted"/>
<sequence>MGTRHFFRKASAVSAQEALELWLEARAVIFDVRATNLLTQRGFESASRSRGLIGWRAAGGPLEGVTR</sequence>
<reference evidence="2" key="1">
    <citation type="journal article" date="2019" name="Int. J. Syst. Evol. Microbiol.">
        <title>The Global Catalogue of Microorganisms (GCM) 10K type strain sequencing project: providing services to taxonomists for standard genome sequencing and annotation.</title>
        <authorList>
            <consortium name="The Broad Institute Genomics Platform"/>
            <consortium name="The Broad Institute Genome Sequencing Center for Infectious Disease"/>
            <person name="Wu L."/>
            <person name="Ma J."/>
        </authorList>
    </citation>
    <scope>NUCLEOTIDE SEQUENCE [LARGE SCALE GENOMIC DNA]</scope>
    <source>
        <strain evidence="2">JCM 18541</strain>
    </source>
</reference>
<evidence type="ECO:0008006" key="3">
    <source>
        <dbReference type="Google" id="ProtNLM"/>
    </source>
</evidence>
<gene>
    <name evidence="1" type="ORF">GCM10023352_07230</name>
</gene>
<organism evidence="1 2">
    <name type="scientific">Rothia endophytica</name>
    <dbReference type="NCBI Taxonomy" id="1324766"/>
    <lineage>
        <taxon>Bacteria</taxon>
        <taxon>Bacillati</taxon>
        <taxon>Actinomycetota</taxon>
        <taxon>Actinomycetes</taxon>
        <taxon>Micrococcales</taxon>
        <taxon>Micrococcaceae</taxon>
        <taxon>Rothia</taxon>
    </lineage>
</organism>
<keyword evidence="2" id="KW-1185">Reference proteome</keyword>
<name>A0ABP9BAW3_9MICC</name>
<accession>A0ABP9BAW3</accession>
<evidence type="ECO:0000313" key="2">
    <source>
        <dbReference type="Proteomes" id="UP001500187"/>
    </source>
</evidence>